<comment type="caution">
    <text evidence="1">The sequence shown here is derived from an EMBL/GenBank/DDBJ whole genome shotgun (WGS) entry which is preliminary data.</text>
</comment>
<organism evidence="1 2">
    <name type="scientific">Engystomops pustulosus</name>
    <name type="common">Tungara frog</name>
    <name type="synonym">Physalaemus pustulosus</name>
    <dbReference type="NCBI Taxonomy" id="76066"/>
    <lineage>
        <taxon>Eukaryota</taxon>
        <taxon>Metazoa</taxon>
        <taxon>Chordata</taxon>
        <taxon>Craniata</taxon>
        <taxon>Vertebrata</taxon>
        <taxon>Euteleostomi</taxon>
        <taxon>Amphibia</taxon>
        <taxon>Batrachia</taxon>
        <taxon>Anura</taxon>
        <taxon>Neobatrachia</taxon>
        <taxon>Hyloidea</taxon>
        <taxon>Leptodactylidae</taxon>
        <taxon>Leiuperinae</taxon>
        <taxon>Engystomops</taxon>
    </lineage>
</organism>
<proteinExistence type="predicted"/>
<protein>
    <submittedName>
        <fullName evidence="1">Uncharacterized protein</fullName>
    </submittedName>
</protein>
<evidence type="ECO:0000313" key="1">
    <source>
        <dbReference type="EMBL" id="KAG8559800.1"/>
    </source>
</evidence>
<dbReference type="EMBL" id="WNYA01000008">
    <property type="protein sequence ID" value="KAG8559800.1"/>
    <property type="molecule type" value="Genomic_DNA"/>
</dbReference>
<reference evidence="1" key="1">
    <citation type="thesis" date="2020" institute="ProQuest LLC" country="789 East Eisenhower Parkway, Ann Arbor, MI, USA">
        <title>Comparative Genomics and Chromosome Evolution.</title>
        <authorList>
            <person name="Mudd A.B."/>
        </authorList>
    </citation>
    <scope>NUCLEOTIDE SEQUENCE</scope>
    <source>
        <strain evidence="1">237g6f4</strain>
        <tissue evidence="1">Blood</tissue>
    </source>
</reference>
<gene>
    <name evidence="1" type="ORF">GDO81_017461</name>
</gene>
<keyword evidence="2" id="KW-1185">Reference proteome</keyword>
<dbReference type="Proteomes" id="UP000824782">
    <property type="component" value="Unassembled WGS sequence"/>
</dbReference>
<accession>A0AAV7AK34</accession>
<evidence type="ECO:0000313" key="2">
    <source>
        <dbReference type="Proteomes" id="UP000824782"/>
    </source>
</evidence>
<sequence length="82" mass="9732">MEVLINIRTLRFYFLVPDAPRPLCHFHPTLPLPRFLCLSNTMFCRLLPYVQFYFWSLKSNWRRPVVFSMGGPDGSQTHQSRS</sequence>
<dbReference type="AlphaFoldDB" id="A0AAV7AK34"/>
<name>A0AAV7AK34_ENGPU</name>